<dbReference type="GO" id="GO:0003986">
    <property type="term" value="F:acetyl-CoA hydrolase activity"/>
    <property type="evidence" value="ECO:0007669"/>
    <property type="project" value="UniProtKB-EC"/>
</dbReference>
<accession>A0A8H5N1M2</accession>
<dbReference type="PANTHER" id="PTHR43609:SF1">
    <property type="entry name" value="ACETYL-COA HYDROLASE"/>
    <property type="match status" value="1"/>
</dbReference>
<feature type="transmembrane region" description="Helical" evidence="9">
    <location>
        <begin position="607"/>
        <end position="625"/>
    </location>
</feature>
<dbReference type="InterPro" id="IPR026888">
    <property type="entry name" value="AcetylCoA_hyd_C"/>
</dbReference>
<organism evidence="12 13">
    <name type="scientific">Fusarium mexicanum</name>
    <dbReference type="NCBI Taxonomy" id="751941"/>
    <lineage>
        <taxon>Eukaryota</taxon>
        <taxon>Fungi</taxon>
        <taxon>Dikarya</taxon>
        <taxon>Ascomycota</taxon>
        <taxon>Pezizomycotina</taxon>
        <taxon>Sordariomycetes</taxon>
        <taxon>Hypocreomycetidae</taxon>
        <taxon>Hypocreales</taxon>
        <taxon>Nectriaceae</taxon>
        <taxon>Fusarium</taxon>
        <taxon>Fusarium fujikuroi species complex</taxon>
    </lineage>
</organism>
<feature type="transmembrane region" description="Helical" evidence="9">
    <location>
        <begin position="680"/>
        <end position="699"/>
    </location>
</feature>
<feature type="domain" description="Acetyl-CoA hydrolase/transferase C-terminal" evidence="11">
    <location>
        <begin position="334"/>
        <end position="484"/>
    </location>
</feature>
<feature type="transmembrane region" description="Helical" evidence="9">
    <location>
        <begin position="576"/>
        <end position="595"/>
    </location>
</feature>
<dbReference type="GO" id="GO:0006083">
    <property type="term" value="P:acetate metabolic process"/>
    <property type="evidence" value="ECO:0007669"/>
    <property type="project" value="InterPro"/>
</dbReference>
<dbReference type="GO" id="GO:0008775">
    <property type="term" value="F:acetate CoA-transferase activity"/>
    <property type="evidence" value="ECO:0007669"/>
    <property type="project" value="InterPro"/>
</dbReference>
<dbReference type="Pfam" id="PF02550">
    <property type="entry name" value="AcetylCoA_hydro"/>
    <property type="match status" value="1"/>
</dbReference>
<evidence type="ECO:0000256" key="6">
    <source>
        <dbReference type="ARBA" id="ARBA00022490"/>
    </source>
</evidence>
<sequence length="859" mass="94963">MASPVASAALKARVRNPAMLKKLARPEDLMHHFPNGSYIGWSGFTAVGYPKKVPTAMADYVEQNNLQSKMKYSLFVGASAGSETENRWAALDMINRRSPHQVGKDIAKGINSGRINFFDKHLSMFPSDLVYGFYTKDRSNSNLDVTVVEATDILEDGSFVPGASVGATPELIQMADKIIIEVNTAIPSFKGLHDITFTDVPPHRTPYNITAVEDRIGSPSVKVDPSKVVAIVESDYWDATGPNADADESSRQIAGHLIEFFEHEVAQGRMPANLLPLQSGIGNVANAIVGGLNESKFKNLKVWTEVIQDTFLDLFDSGKLDYATATSIRFSPDGFKRFYDNWDAYADKILLRSQAVSNAPEIIKRLGVIGMNTPVEVDIFAHANSTCVSGTRMLNGLGGSADFLRNSKYSIMHTPSSRPSKTDPHGVSCIVPMVTHVDQTEHDLDVIVTEQGLADVRGLSPRERARVIINKCAHPKYQPILSHYFDKAESEGLKKGMGHEPHLLFNAFDLHKALAEEGSMLKVKPCDQLDFGEQMTINDRPGSTLQIDQNLLSMANKTENLNRWALVSSLYGPGTFWSWLIIVASVFISWTINPVTKRLDSITNDTIAALTLPVVAAADALYQLVKYDRPDRPRLLLSDSPEDIQLAAALEAPLAICEFYVVLAIFLHSAVWRRYQWKRLGCVAVSTFLCFSPQLVIFFTYPDLPVSRSTFARPFLFNFVLELGFISGIMAIMTGVSIIRTVIVTVYRRAKPSSTEDQERPKERRSGFEKWSNIFASVLIAIIISVVKYGFAGNTMAFAAGVLGYQTRMIRFMPKSNVSLTDLDQVVALAGGAFTFLFSIYDAVKGWRLQSRADIGNHS</sequence>
<dbReference type="InterPro" id="IPR038460">
    <property type="entry name" value="AcetylCoA_hyd_C_sf"/>
</dbReference>
<keyword evidence="9" id="KW-0812">Transmembrane</keyword>
<dbReference type="AlphaFoldDB" id="A0A8H5N1M2"/>
<dbReference type="FunFam" id="3.30.750.70:FF:000002">
    <property type="entry name" value="Acetyl-CoA hydrolase Ach1"/>
    <property type="match status" value="1"/>
</dbReference>
<evidence type="ECO:0000259" key="10">
    <source>
        <dbReference type="Pfam" id="PF02550"/>
    </source>
</evidence>
<evidence type="ECO:0000256" key="5">
    <source>
        <dbReference type="ARBA" id="ARBA00017958"/>
    </source>
</evidence>
<dbReference type="FunFam" id="3.40.1080.20:FF:000001">
    <property type="entry name" value="Acetyl-CoA hydrolase Ach1"/>
    <property type="match status" value="1"/>
</dbReference>
<keyword evidence="9" id="KW-0472">Membrane</keyword>
<dbReference type="InterPro" id="IPR037171">
    <property type="entry name" value="NagB/RpiA_transferase-like"/>
</dbReference>
<comment type="catalytic activity">
    <reaction evidence="1">
        <text>acetyl-CoA + H2O = acetate + CoA + H(+)</text>
        <dbReference type="Rhea" id="RHEA:20289"/>
        <dbReference type="ChEBI" id="CHEBI:15377"/>
        <dbReference type="ChEBI" id="CHEBI:15378"/>
        <dbReference type="ChEBI" id="CHEBI:30089"/>
        <dbReference type="ChEBI" id="CHEBI:57287"/>
        <dbReference type="ChEBI" id="CHEBI:57288"/>
        <dbReference type="EC" id="3.1.2.1"/>
    </reaction>
</comment>
<dbReference type="Gene3D" id="3.30.750.70">
    <property type="entry name" value="4-hydroxybutyrate coenzyme like domains"/>
    <property type="match status" value="1"/>
</dbReference>
<dbReference type="EC" id="3.1.2.1" evidence="4"/>
<feature type="transmembrane region" description="Helical" evidence="9">
    <location>
        <begin position="774"/>
        <end position="805"/>
    </location>
</feature>
<feature type="transmembrane region" description="Helical" evidence="9">
    <location>
        <begin position="825"/>
        <end position="844"/>
    </location>
</feature>
<evidence type="ECO:0000256" key="9">
    <source>
        <dbReference type="SAM" id="Phobius"/>
    </source>
</evidence>
<feature type="transmembrane region" description="Helical" evidence="9">
    <location>
        <begin position="645"/>
        <end position="668"/>
    </location>
</feature>
<dbReference type="InterPro" id="IPR046433">
    <property type="entry name" value="ActCoA_hydro"/>
</dbReference>
<dbReference type="Gene3D" id="3.40.1080.10">
    <property type="entry name" value="Glutaconate Coenzyme A-transferase"/>
    <property type="match status" value="1"/>
</dbReference>
<dbReference type="GO" id="GO:0005739">
    <property type="term" value="C:mitochondrion"/>
    <property type="evidence" value="ECO:0007669"/>
    <property type="project" value="TreeGrafter"/>
</dbReference>
<evidence type="ECO:0000256" key="1">
    <source>
        <dbReference type="ARBA" id="ARBA00001831"/>
    </source>
</evidence>
<feature type="transmembrane region" description="Helical" evidence="9">
    <location>
        <begin position="719"/>
        <end position="743"/>
    </location>
</feature>
<dbReference type="InterPro" id="IPR003702">
    <property type="entry name" value="ActCoA_hydro_N"/>
</dbReference>
<evidence type="ECO:0000256" key="4">
    <source>
        <dbReference type="ARBA" id="ARBA00011920"/>
    </source>
</evidence>
<dbReference type="Proteomes" id="UP000522262">
    <property type="component" value="Unassembled WGS sequence"/>
</dbReference>
<keyword evidence="13" id="KW-1185">Reference proteome</keyword>
<keyword evidence="7 12" id="KW-0378">Hydrolase</keyword>
<evidence type="ECO:0000256" key="8">
    <source>
        <dbReference type="ARBA" id="ARBA00029672"/>
    </source>
</evidence>
<dbReference type="Pfam" id="PF13336">
    <property type="entry name" value="AcetylCoA_hyd_C"/>
    <property type="match status" value="1"/>
</dbReference>
<protein>
    <recommendedName>
        <fullName evidence="5">Acetyl-CoA hydrolase</fullName>
        <ecNumber evidence="4">3.1.2.1</ecNumber>
    </recommendedName>
    <alternativeName>
        <fullName evidence="8">Acetyl-CoA deacylase</fullName>
    </alternativeName>
</protein>
<evidence type="ECO:0000313" key="13">
    <source>
        <dbReference type="Proteomes" id="UP000522262"/>
    </source>
</evidence>
<proteinExistence type="inferred from homology"/>
<evidence type="ECO:0000256" key="2">
    <source>
        <dbReference type="ARBA" id="ARBA00004496"/>
    </source>
</evidence>
<feature type="domain" description="Acetyl-CoA hydrolase/transferase N-terminal" evidence="10">
    <location>
        <begin position="19"/>
        <end position="233"/>
    </location>
</feature>
<keyword evidence="6" id="KW-0963">Cytoplasm</keyword>
<name>A0A8H5N1M2_9HYPO</name>
<comment type="similarity">
    <text evidence="3">Belongs to the acetyl-CoA hydrolase/transferase family.</text>
</comment>
<gene>
    <name evidence="12" type="ORF">FMEXI_4474</name>
</gene>
<dbReference type="PANTHER" id="PTHR43609">
    <property type="entry name" value="ACETYL-COA HYDROLASE"/>
    <property type="match status" value="1"/>
</dbReference>
<comment type="caution">
    <text evidence="12">The sequence shown here is derived from an EMBL/GenBank/DDBJ whole genome shotgun (WGS) entry which is preliminary data.</text>
</comment>
<evidence type="ECO:0000313" key="12">
    <source>
        <dbReference type="EMBL" id="KAF5548949.1"/>
    </source>
</evidence>
<comment type="subcellular location">
    <subcellularLocation>
        <location evidence="2">Cytoplasm</location>
    </subcellularLocation>
</comment>
<keyword evidence="9" id="KW-1133">Transmembrane helix</keyword>
<reference evidence="12 13" key="1">
    <citation type="submission" date="2020-05" db="EMBL/GenBank/DDBJ databases">
        <title>Identification and distribution of gene clusters putatively required for synthesis of sphingolipid metabolism inhibitors in phylogenetically diverse species of the filamentous fungus Fusarium.</title>
        <authorList>
            <person name="Kim H.-S."/>
            <person name="Busman M."/>
            <person name="Brown D.W."/>
            <person name="Divon H."/>
            <person name="Uhlig S."/>
            <person name="Proctor R.H."/>
        </authorList>
    </citation>
    <scope>NUCLEOTIDE SEQUENCE [LARGE SCALE GENOMIC DNA]</scope>
    <source>
        <strain evidence="12 13">NRRL 53147</strain>
    </source>
</reference>
<dbReference type="SUPFAM" id="SSF100950">
    <property type="entry name" value="NagB/RpiA/CoA transferase-like"/>
    <property type="match status" value="2"/>
</dbReference>
<dbReference type="EMBL" id="JAAOAM010000093">
    <property type="protein sequence ID" value="KAF5548949.1"/>
    <property type="molecule type" value="Genomic_DNA"/>
</dbReference>
<evidence type="ECO:0000256" key="3">
    <source>
        <dbReference type="ARBA" id="ARBA00009632"/>
    </source>
</evidence>
<evidence type="ECO:0000256" key="7">
    <source>
        <dbReference type="ARBA" id="ARBA00022801"/>
    </source>
</evidence>
<dbReference type="Gene3D" id="3.40.1080.20">
    <property type="entry name" value="Acetyl-CoA hydrolase/transferase C-terminal domain"/>
    <property type="match status" value="1"/>
</dbReference>
<dbReference type="FunFam" id="3.40.1080.10:FF:000003">
    <property type="entry name" value="Acetyl-coA hydrolase Ach1"/>
    <property type="match status" value="1"/>
</dbReference>
<evidence type="ECO:0000259" key="11">
    <source>
        <dbReference type="Pfam" id="PF13336"/>
    </source>
</evidence>